<evidence type="ECO:0000256" key="7">
    <source>
        <dbReference type="ARBA" id="ARBA00023224"/>
    </source>
</evidence>
<evidence type="ECO:0000256" key="10">
    <source>
        <dbReference type="SAM" id="Phobius"/>
    </source>
</evidence>
<dbReference type="PANTHER" id="PTHR32089:SF119">
    <property type="entry name" value="METHYL-ACCEPTING CHEMOTAXIS PROTEIN CTPL"/>
    <property type="match status" value="1"/>
</dbReference>
<evidence type="ECO:0000256" key="2">
    <source>
        <dbReference type="ARBA" id="ARBA00022475"/>
    </source>
</evidence>
<proteinExistence type="inferred from homology"/>
<comment type="subcellular location">
    <subcellularLocation>
        <location evidence="1">Cell membrane</location>
        <topology evidence="1">Multi-pass membrane protein</topology>
    </subcellularLocation>
</comment>
<dbReference type="PROSITE" id="PS50885">
    <property type="entry name" value="HAMP"/>
    <property type="match status" value="1"/>
</dbReference>
<keyword evidence="4 10" id="KW-0812">Transmembrane</keyword>
<dbReference type="CDD" id="cd18773">
    <property type="entry name" value="PDC1_HK_sensor"/>
    <property type="match status" value="1"/>
</dbReference>
<evidence type="ECO:0000256" key="9">
    <source>
        <dbReference type="PROSITE-ProRule" id="PRU00284"/>
    </source>
</evidence>
<dbReference type="FunFam" id="1.10.287.950:FF:000001">
    <property type="entry name" value="Methyl-accepting chemotaxis sensory transducer"/>
    <property type="match status" value="1"/>
</dbReference>
<dbReference type="InterPro" id="IPR033479">
    <property type="entry name" value="dCache_1"/>
</dbReference>
<dbReference type="Gene3D" id="1.10.287.950">
    <property type="entry name" value="Methyl-accepting chemotaxis protein"/>
    <property type="match status" value="1"/>
</dbReference>
<dbReference type="Pfam" id="PF00672">
    <property type="entry name" value="HAMP"/>
    <property type="match status" value="1"/>
</dbReference>
<dbReference type="SUPFAM" id="SSF58104">
    <property type="entry name" value="Methyl-accepting chemotaxis protein (MCP) signaling domain"/>
    <property type="match status" value="1"/>
</dbReference>
<evidence type="ECO:0000256" key="8">
    <source>
        <dbReference type="ARBA" id="ARBA00029447"/>
    </source>
</evidence>
<evidence type="ECO:0000256" key="6">
    <source>
        <dbReference type="ARBA" id="ARBA00023136"/>
    </source>
</evidence>
<dbReference type="InterPro" id="IPR004089">
    <property type="entry name" value="MCPsignal_dom"/>
</dbReference>
<keyword evidence="5 10" id="KW-1133">Transmembrane helix</keyword>
<organism evidence="13">
    <name type="scientific">Vibrio tasmaniensis</name>
    <dbReference type="NCBI Taxonomy" id="212663"/>
    <lineage>
        <taxon>Bacteria</taxon>
        <taxon>Pseudomonadati</taxon>
        <taxon>Pseudomonadota</taxon>
        <taxon>Gammaproteobacteria</taxon>
        <taxon>Vibrionales</taxon>
        <taxon>Vibrionaceae</taxon>
        <taxon>Vibrio</taxon>
    </lineage>
</organism>
<dbReference type="GO" id="GO:0005886">
    <property type="term" value="C:plasma membrane"/>
    <property type="evidence" value="ECO:0007669"/>
    <property type="project" value="UniProtKB-SubCell"/>
</dbReference>
<keyword evidence="3" id="KW-0145">Chemotaxis</keyword>
<dbReference type="Pfam" id="PF00015">
    <property type="entry name" value="MCPsignal"/>
    <property type="match status" value="1"/>
</dbReference>
<sequence>MNIKKKLLIAQVIGILIPITIVSILVANILKNLALDNFVSSSNNEIRQVENAVSIYFKDIGENLTYLAKSPQLIHADDSITTYMGKPSAEMTPEENGSVERTIYSLFDQVGKTHPEYAYIYMGTEDGGFIQWPTGGSPENYDPRGRPFYKAASTSPSDIVRGQAYYWEPDDAVILSTTRTFDSKNGRRGGVIAIDVSLKTLTDIIKNIKLGENGYLMMIEDSGNILVDAGKPENSFKQIDELSGSYRTINNTKSGLVNIELDGQSYMANVYESKVLGWKFVGIISQDEVMSSRNETLELIVYTVSGLILLFIFVAALFANTIAKPLQIVSDSLKEIASGEGDLTKTISIDSKDETGKLASYFNQFLDAIKLIVLQITESGKQMLNSSEQAIEIAGKMAETSDRQSQALEQVSTAFNEMVATANEVSTSCAAAADSATVGQKLVDEGRQHIDLAVQSVHLLSEALTQSSSELKSLENDTHGITMILDTIRDIADQTNLLALNAAIEAARAGEQGRGFAVVADEVRALAKRTADSTQEIDELVNRLQVQTKQVTQHMSHSLNNSSQTVEITQAVQSSFHGISSSVDVIRQMNIQIATAAEQQHQVAEEINGHIHQIHQDAVVVKDISNSANDNAKELDDIALNLNTLVSRFRT</sequence>
<dbReference type="Pfam" id="PF02743">
    <property type="entry name" value="dCache_1"/>
    <property type="match status" value="1"/>
</dbReference>
<keyword evidence="6 10" id="KW-0472">Membrane</keyword>
<dbReference type="CDD" id="cd06225">
    <property type="entry name" value="HAMP"/>
    <property type="match status" value="1"/>
</dbReference>
<dbReference type="AlphaFoldDB" id="A0A0H3ZS45"/>
<dbReference type="SMART" id="SM00283">
    <property type="entry name" value="MA"/>
    <property type="match status" value="1"/>
</dbReference>
<dbReference type="PANTHER" id="PTHR32089">
    <property type="entry name" value="METHYL-ACCEPTING CHEMOTAXIS PROTEIN MCPB"/>
    <property type="match status" value="1"/>
</dbReference>
<reference evidence="13" key="1">
    <citation type="journal article" date="2015" name="MBio">
        <title>Eco-Evolutionary Dynamics of Episomes among Ecologically Cohesive Bacterial Populations.</title>
        <authorList>
            <person name="Xue H."/>
            <person name="Cordero O.X."/>
            <person name="Camas F.M."/>
            <person name="Trimble W."/>
            <person name="Meyer F."/>
            <person name="Guglielmini J."/>
            <person name="Rocha E.P."/>
            <person name="Polz M.F."/>
        </authorList>
    </citation>
    <scope>NUCLEOTIDE SEQUENCE</scope>
    <source>
        <strain evidence="13">1F_146</strain>
    </source>
</reference>
<evidence type="ECO:0000256" key="1">
    <source>
        <dbReference type="ARBA" id="ARBA00004651"/>
    </source>
</evidence>
<keyword evidence="2" id="KW-1003">Cell membrane</keyword>
<dbReference type="CDD" id="cd12912">
    <property type="entry name" value="PDC2_MCP_like"/>
    <property type="match status" value="1"/>
</dbReference>
<comment type="similarity">
    <text evidence="8">Belongs to the methyl-accepting chemotaxis (MCP) protein family.</text>
</comment>
<protein>
    <submittedName>
        <fullName evidence="13">Methyl-accepting chemotaxis protein</fullName>
    </submittedName>
</protein>
<evidence type="ECO:0000256" key="4">
    <source>
        <dbReference type="ARBA" id="ARBA00022692"/>
    </source>
</evidence>
<dbReference type="SMART" id="SM00304">
    <property type="entry name" value="HAMP"/>
    <property type="match status" value="1"/>
</dbReference>
<dbReference type="GO" id="GO:0007165">
    <property type="term" value="P:signal transduction"/>
    <property type="evidence" value="ECO:0007669"/>
    <property type="project" value="UniProtKB-KW"/>
</dbReference>
<evidence type="ECO:0000256" key="3">
    <source>
        <dbReference type="ARBA" id="ARBA00022500"/>
    </source>
</evidence>
<feature type="transmembrane region" description="Helical" evidence="10">
    <location>
        <begin position="299"/>
        <end position="319"/>
    </location>
</feature>
<evidence type="ECO:0000259" key="11">
    <source>
        <dbReference type="PROSITE" id="PS50111"/>
    </source>
</evidence>
<dbReference type="EMBL" id="KP795506">
    <property type="protein sequence ID" value="AKN36699.1"/>
    <property type="molecule type" value="Genomic_DNA"/>
</dbReference>
<dbReference type="GO" id="GO:0006935">
    <property type="term" value="P:chemotaxis"/>
    <property type="evidence" value="ECO:0007669"/>
    <property type="project" value="UniProtKB-KW"/>
</dbReference>
<name>A0A0H3ZS45_9VIBR</name>
<evidence type="ECO:0000313" key="13">
    <source>
        <dbReference type="EMBL" id="AKN36699.1"/>
    </source>
</evidence>
<feature type="domain" description="HAMP" evidence="12">
    <location>
        <begin position="320"/>
        <end position="374"/>
    </location>
</feature>
<dbReference type="CDD" id="cd11386">
    <property type="entry name" value="MCP_signal"/>
    <property type="match status" value="1"/>
</dbReference>
<feature type="domain" description="Methyl-accepting transducer" evidence="11">
    <location>
        <begin position="379"/>
        <end position="615"/>
    </location>
</feature>
<dbReference type="InterPro" id="IPR003660">
    <property type="entry name" value="HAMP_dom"/>
</dbReference>
<dbReference type="Gene3D" id="3.30.450.20">
    <property type="entry name" value="PAS domain"/>
    <property type="match status" value="2"/>
</dbReference>
<evidence type="ECO:0000259" key="12">
    <source>
        <dbReference type="PROSITE" id="PS50885"/>
    </source>
</evidence>
<feature type="transmembrane region" description="Helical" evidence="10">
    <location>
        <begin position="7"/>
        <end position="30"/>
    </location>
</feature>
<evidence type="ECO:0000256" key="5">
    <source>
        <dbReference type="ARBA" id="ARBA00022989"/>
    </source>
</evidence>
<dbReference type="PROSITE" id="PS50111">
    <property type="entry name" value="CHEMOTAXIS_TRANSDUC_2"/>
    <property type="match status" value="1"/>
</dbReference>
<accession>A0A0H3ZS45</accession>
<keyword evidence="7 9" id="KW-0807">Transducer</keyword>